<sequence>MVNITNRSKERQWGHQSLDSSRKLERIVLPDIKPKIWVRYVDGTFAGVKKNELLRAEELLNNAFPDIQFTMETKENNKLAFLDVLVTRTTNGQLQTEVYEKETHTDQILNYHSNHPDCHKRSCIRTLFKRIETHCNTTEAKKKEERRLFETFRNNGYPRNFIWRCLRDQHRADPSKQPEQRKITLPYIRNVAMIARHLRQHGIAVAFKPTNMLRRALSKPKGSLDALRKTNVVYKLECNDCDKHYVGQTGRKLATRIHAHKLASRRHDPMSLVSIHEDREGHTFNWDNVQILAHASAKREREFAEAWYSTQKSINKHIDIDPVYQPLRAKGISLTPVVTRLLASVVLRRLTVAREILTREQQAGFRPGRGCVDEIFTMRQVLEQRHTYKRPTIPVFLDYRGAIDSVDRSVLLDTLAHQGILRKFVNILGSLYSRASGRVRVYGELSKSFRTQSGIRQGCPLSPFLFNFVIDETMRRALRGLQNPGVQIACEENLVDLECADGIAATRVPSLCVDLWSLADSLLRAR</sequence>
<dbReference type="PANTHER" id="PTHR21301">
    <property type="entry name" value="REVERSE TRANSCRIPTASE"/>
    <property type="match status" value="1"/>
</dbReference>
<dbReference type="OrthoDB" id="10047121at2759"/>
<dbReference type="InterPro" id="IPR043502">
    <property type="entry name" value="DNA/RNA_pol_sf"/>
</dbReference>
<keyword evidence="4" id="KW-1185">Reference proteome</keyword>
<dbReference type="CDD" id="cd01650">
    <property type="entry name" value="RT_nLTR_like"/>
    <property type="match status" value="1"/>
</dbReference>
<dbReference type="RefSeq" id="XP_009175970.1">
    <property type="nucleotide sequence ID" value="XM_009177706.1"/>
</dbReference>
<reference evidence="3 4" key="1">
    <citation type="submission" date="2013-11" db="EMBL/GenBank/DDBJ databases">
        <title>Opisthorchis viverrini - life in the bile duct.</title>
        <authorList>
            <person name="Young N.D."/>
            <person name="Nagarajan N."/>
            <person name="Lin S.J."/>
            <person name="Korhonen P.K."/>
            <person name="Jex A.R."/>
            <person name="Hall R.S."/>
            <person name="Safavi-Hemami H."/>
            <person name="Kaewkong W."/>
            <person name="Bertrand D."/>
            <person name="Gao S."/>
            <person name="Seet Q."/>
            <person name="Wongkham S."/>
            <person name="Teh B.T."/>
            <person name="Wongkham C."/>
            <person name="Intapan P.M."/>
            <person name="Maleewong W."/>
            <person name="Yang X."/>
            <person name="Hu M."/>
            <person name="Wang Z."/>
            <person name="Hofmann A."/>
            <person name="Sternberg P.W."/>
            <person name="Tan P."/>
            <person name="Wang J."/>
            <person name="Gasser R.B."/>
        </authorList>
    </citation>
    <scope>NUCLEOTIDE SEQUENCE [LARGE SCALE GENOMIC DNA]</scope>
</reference>
<feature type="domain" description="Reverse transcriptase" evidence="1">
    <location>
        <begin position="332"/>
        <end position="478"/>
    </location>
</feature>
<dbReference type="Pfam" id="PF26215">
    <property type="entry name" value="HTH_animal"/>
    <property type="match status" value="1"/>
</dbReference>
<evidence type="ECO:0000259" key="1">
    <source>
        <dbReference type="Pfam" id="PF00078"/>
    </source>
</evidence>
<dbReference type="InterPro" id="IPR058912">
    <property type="entry name" value="HTH_animal"/>
</dbReference>
<name>A0A074ZYN6_OPIVI</name>
<dbReference type="KEGG" id="ovi:T265_15354"/>
<organism evidence="3 4">
    <name type="scientific">Opisthorchis viverrini</name>
    <name type="common">Southeast Asian liver fluke</name>
    <dbReference type="NCBI Taxonomy" id="6198"/>
    <lineage>
        <taxon>Eukaryota</taxon>
        <taxon>Metazoa</taxon>
        <taxon>Spiralia</taxon>
        <taxon>Lophotrochozoa</taxon>
        <taxon>Platyhelminthes</taxon>
        <taxon>Trematoda</taxon>
        <taxon>Digenea</taxon>
        <taxon>Opisthorchiida</taxon>
        <taxon>Opisthorchiata</taxon>
        <taxon>Opisthorchiidae</taxon>
        <taxon>Opisthorchis</taxon>
    </lineage>
</organism>
<dbReference type="GeneID" id="20329519"/>
<dbReference type="SUPFAM" id="SSF56672">
    <property type="entry name" value="DNA/RNA polymerases"/>
    <property type="match status" value="1"/>
</dbReference>
<feature type="non-terminal residue" evidence="3">
    <location>
        <position position="526"/>
    </location>
</feature>
<dbReference type="Pfam" id="PF00078">
    <property type="entry name" value="RVT_1"/>
    <property type="match status" value="1"/>
</dbReference>
<dbReference type="Proteomes" id="UP000054324">
    <property type="component" value="Unassembled WGS sequence"/>
</dbReference>
<dbReference type="AlphaFoldDB" id="A0A074ZYN6"/>
<evidence type="ECO:0000313" key="4">
    <source>
        <dbReference type="Proteomes" id="UP000054324"/>
    </source>
</evidence>
<evidence type="ECO:0000313" key="3">
    <source>
        <dbReference type="EMBL" id="KER20289.1"/>
    </source>
</evidence>
<dbReference type="CDD" id="cd10442">
    <property type="entry name" value="GIY-YIG_PLEs"/>
    <property type="match status" value="1"/>
</dbReference>
<gene>
    <name evidence="3" type="ORF">T265_15354</name>
</gene>
<dbReference type="InterPro" id="IPR000477">
    <property type="entry name" value="RT_dom"/>
</dbReference>
<dbReference type="PANTHER" id="PTHR21301:SF10">
    <property type="entry name" value="REVERSE TRANSCRIPTASE DOMAIN-CONTAINING PROTEIN"/>
    <property type="match status" value="1"/>
</dbReference>
<evidence type="ECO:0000259" key="2">
    <source>
        <dbReference type="Pfam" id="PF26215"/>
    </source>
</evidence>
<accession>A0A074ZYN6</accession>
<protein>
    <submittedName>
        <fullName evidence="3">Uncharacterized protein</fullName>
    </submittedName>
</protein>
<dbReference type="CTD" id="20329519"/>
<feature type="domain" description="Helix-turn-helix" evidence="2">
    <location>
        <begin position="107"/>
        <end position="166"/>
    </location>
</feature>
<proteinExistence type="predicted"/>
<dbReference type="EMBL" id="KL597071">
    <property type="protein sequence ID" value="KER20289.1"/>
    <property type="molecule type" value="Genomic_DNA"/>
</dbReference>